<dbReference type="InterPro" id="IPR001609">
    <property type="entry name" value="Myosin_head_motor_dom-like"/>
</dbReference>
<feature type="region of interest" description="Actin-binding" evidence="6">
    <location>
        <begin position="528"/>
        <end position="550"/>
    </location>
</feature>
<dbReference type="Proteomes" id="UP000663879">
    <property type="component" value="Unassembled WGS sequence"/>
</dbReference>
<dbReference type="Pfam" id="PF00063">
    <property type="entry name" value="Myosin_head"/>
    <property type="match status" value="1"/>
</dbReference>
<evidence type="ECO:0000259" key="7">
    <source>
        <dbReference type="PROSITE" id="PS51456"/>
    </source>
</evidence>
<dbReference type="EMBL" id="CAJNOC010003190">
    <property type="protein sequence ID" value="CAF0971807.1"/>
    <property type="molecule type" value="Genomic_DNA"/>
</dbReference>
<dbReference type="InterPro" id="IPR036961">
    <property type="entry name" value="Kinesin_motor_dom_sf"/>
</dbReference>
<dbReference type="PANTHER" id="PTHR13140">
    <property type="entry name" value="MYOSIN"/>
    <property type="match status" value="1"/>
</dbReference>
<dbReference type="AlphaFoldDB" id="A0A814ENN0"/>
<proteinExistence type="inferred from homology"/>
<evidence type="ECO:0000256" key="6">
    <source>
        <dbReference type="PROSITE-ProRule" id="PRU00782"/>
    </source>
</evidence>
<protein>
    <recommendedName>
        <fullName evidence="7">Myosin motor domain-containing protein</fullName>
    </recommendedName>
</protein>
<dbReference type="InterPro" id="IPR027417">
    <property type="entry name" value="P-loop_NTPase"/>
</dbReference>
<sequence length="887" mass="104903">MFDCDRQDSLDNLIDLPRKTEDEIIDYLKKRYLSDKIYTFCGPILISINPYRQIDIFNETFIQNCATKKPHIYSIANTAFKNIRSKNQSIIICGESGSGKSQNAIHILKYLTKIDGDIGLNLIQENIKNMNNFIELFGNCRTSKNYNSSRFAKIITIDYDSSLKMIGANLNTFFLQISRVTARRKNERNFHIFYELCSISKSDNFKYLHLEEFNCFNYTKTNEHLEQNNNSTKFDQIYENLIKSFGEKKTVNVLKVLSAIMHLGNIEIEEIQEKSYIKENDQSLQIFCQLMQINFESMLTTLTKRKNPMFDANFDRNKALVLRDSFAKHMYSKLFDWIVSETNLKCSSNFSGEKPHSINIIDIFGFEFFEQNSFENFCINYSNEKIHNYFMEINLKFEIEEYSKDGIKLSNIDYKDNYQEIKEIENIFNLLEDSCKINAKEKKWYEGSKAHERMKKKNHPFLLINHYVQQVEYDASDFFEKNQNDVKTDQLEILKTSENEFFQKVFSNDNSNLNMSGKTVTHKLRKSVNELIKNLKETNPYFIRCFKPNNERSPSNFDSKIILEQLKNQGIKEMICINENGYPQKISYDEFLEQFGSIKDVDANLPSKKKCRHILDFVGIKEETYQFGSEKIHFQRHSIDLLKSHALKDNNDRSKDLSYDSDLNQSLITNKKRKSDEELISSSKKLYSEINEIERARNCVNQKRYEEELNVSLSQINDIDRQSTPKTMRFEEQMVCENAENSLEPMNESDSNISKTENNPDYWLKLKCQLHLKKLQYTYFLYEIVREPYIKGINSHILKAEYKDKKIFRNCIFCLPFGLFNILDEIKKIIFYFGGDLIFDSKKDSYYTHYITDVEIYENSDLFKKLIIEQKIIVRVDWLKLIYSFTE</sequence>
<dbReference type="Gene3D" id="3.40.850.10">
    <property type="entry name" value="Kinesin motor domain"/>
    <property type="match status" value="1"/>
</dbReference>
<organism evidence="8 9">
    <name type="scientific">Brachionus calyciflorus</name>
    <dbReference type="NCBI Taxonomy" id="104777"/>
    <lineage>
        <taxon>Eukaryota</taxon>
        <taxon>Metazoa</taxon>
        <taxon>Spiralia</taxon>
        <taxon>Gnathifera</taxon>
        <taxon>Rotifera</taxon>
        <taxon>Eurotatoria</taxon>
        <taxon>Monogononta</taxon>
        <taxon>Pseudotrocha</taxon>
        <taxon>Ploima</taxon>
        <taxon>Brachionidae</taxon>
        <taxon>Brachionus</taxon>
    </lineage>
</organism>
<dbReference type="SMART" id="SM00242">
    <property type="entry name" value="MYSc"/>
    <property type="match status" value="1"/>
</dbReference>
<dbReference type="GO" id="GO:0005524">
    <property type="term" value="F:ATP binding"/>
    <property type="evidence" value="ECO:0007669"/>
    <property type="project" value="UniProtKB-UniRule"/>
</dbReference>
<keyword evidence="4 6" id="KW-0505">Motor protein</keyword>
<dbReference type="CDD" id="cd00124">
    <property type="entry name" value="MYSc"/>
    <property type="match status" value="1"/>
</dbReference>
<dbReference type="GO" id="GO:0000146">
    <property type="term" value="F:microfilament motor activity"/>
    <property type="evidence" value="ECO:0007669"/>
    <property type="project" value="TreeGrafter"/>
</dbReference>
<comment type="similarity">
    <text evidence="6">Belongs to the TRAFAC class myosin-kinesin ATPase superfamily. Myosin family.</text>
</comment>
<evidence type="ECO:0000313" key="8">
    <source>
        <dbReference type="EMBL" id="CAF0971807.1"/>
    </source>
</evidence>
<feature type="domain" description="Myosin motor" evidence="7">
    <location>
        <begin position="8"/>
        <end position="647"/>
    </location>
</feature>
<keyword evidence="2 6" id="KW-0067">ATP-binding</keyword>
<dbReference type="GO" id="GO:0007015">
    <property type="term" value="P:actin filament organization"/>
    <property type="evidence" value="ECO:0007669"/>
    <property type="project" value="TreeGrafter"/>
</dbReference>
<dbReference type="Gene3D" id="1.20.58.530">
    <property type="match status" value="1"/>
</dbReference>
<keyword evidence="9" id="KW-1185">Reference proteome</keyword>
<dbReference type="GO" id="GO:0016459">
    <property type="term" value="C:myosin complex"/>
    <property type="evidence" value="ECO:0007669"/>
    <property type="project" value="UniProtKB-KW"/>
</dbReference>
<evidence type="ECO:0000313" key="9">
    <source>
        <dbReference type="Proteomes" id="UP000663879"/>
    </source>
</evidence>
<evidence type="ECO:0000256" key="1">
    <source>
        <dbReference type="ARBA" id="ARBA00022741"/>
    </source>
</evidence>
<dbReference type="Gene3D" id="1.20.120.720">
    <property type="entry name" value="Myosin VI head, motor domain, U50 subdomain"/>
    <property type="match status" value="1"/>
</dbReference>
<comment type="caution">
    <text evidence="8">The sequence shown here is derived from an EMBL/GenBank/DDBJ whole genome shotgun (WGS) entry which is preliminary data.</text>
</comment>
<evidence type="ECO:0000256" key="4">
    <source>
        <dbReference type="ARBA" id="ARBA00023175"/>
    </source>
</evidence>
<dbReference type="SUPFAM" id="SSF52540">
    <property type="entry name" value="P-loop containing nucleoside triphosphate hydrolases"/>
    <property type="match status" value="1"/>
</dbReference>
<dbReference type="PROSITE" id="PS51456">
    <property type="entry name" value="MYOSIN_MOTOR"/>
    <property type="match status" value="1"/>
</dbReference>
<keyword evidence="1 6" id="KW-0547">Nucleotide-binding</keyword>
<name>A0A814ENN0_9BILA</name>
<gene>
    <name evidence="8" type="ORF">OXX778_LOCUS14957</name>
</gene>
<dbReference type="Gene3D" id="1.20.5.4820">
    <property type="match status" value="1"/>
</dbReference>
<feature type="binding site" evidence="6">
    <location>
        <begin position="94"/>
        <end position="101"/>
    </location>
    <ligand>
        <name>ATP</name>
        <dbReference type="ChEBI" id="CHEBI:30616"/>
    </ligand>
</feature>
<dbReference type="InterPro" id="IPR036420">
    <property type="entry name" value="BRCT_dom_sf"/>
</dbReference>
<dbReference type="OrthoDB" id="6108017at2759"/>
<keyword evidence="3 6" id="KW-0518">Myosin</keyword>
<dbReference type="GO" id="GO:0016020">
    <property type="term" value="C:membrane"/>
    <property type="evidence" value="ECO:0007669"/>
    <property type="project" value="TreeGrafter"/>
</dbReference>
<evidence type="ECO:0000256" key="2">
    <source>
        <dbReference type="ARBA" id="ARBA00022840"/>
    </source>
</evidence>
<dbReference type="Gene3D" id="1.10.10.820">
    <property type="match status" value="1"/>
</dbReference>
<evidence type="ECO:0000256" key="5">
    <source>
        <dbReference type="ARBA" id="ARBA00023203"/>
    </source>
</evidence>
<dbReference type="GO" id="GO:0005737">
    <property type="term" value="C:cytoplasm"/>
    <property type="evidence" value="ECO:0007669"/>
    <property type="project" value="TreeGrafter"/>
</dbReference>
<reference evidence="8" key="1">
    <citation type="submission" date="2021-02" db="EMBL/GenBank/DDBJ databases">
        <authorList>
            <person name="Nowell W R."/>
        </authorList>
    </citation>
    <scope>NUCLEOTIDE SEQUENCE</scope>
    <source>
        <strain evidence="8">Ploen Becks lab</strain>
    </source>
</reference>
<keyword evidence="5 6" id="KW-0009">Actin-binding</keyword>
<dbReference type="GO" id="GO:0051015">
    <property type="term" value="F:actin filament binding"/>
    <property type="evidence" value="ECO:0007669"/>
    <property type="project" value="TreeGrafter"/>
</dbReference>
<dbReference type="PRINTS" id="PR00193">
    <property type="entry name" value="MYOSINHEAVY"/>
</dbReference>
<dbReference type="PANTHER" id="PTHR13140:SF706">
    <property type="entry name" value="DILUTE CLASS UNCONVENTIONAL MYOSIN, ISOFORM C"/>
    <property type="match status" value="1"/>
</dbReference>
<dbReference type="SUPFAM" id="SSF52113">
    <property type="entry name" value="BRCT domain"/>
    <property type="match status" value="1"/>
</dbReference>
<accession>A0A814ENN0</accession>
<evidence type="ECO:0000256" key="3">
    <source>
        <dbReference type="ARBA" id="ARBA00023123"/>
    </source>
</evidence>